<keyword evidence="3" id="KW-1185">Reference proteome</keyword>
<feature type="compositionally biased region" description="Acidic residues" evidence="1">
    <location>
        <begin position="52"/>
        <end position="64"/>
    </location>
</feature>
<protein>
    <submittedName>
        <fullName evidence="2">Uncharacterized protein</fullName>
    </submittedName>
</protein>
<name>A0A5B7HGN0_PORTR</name>
<organism evidence="2 3">
    <name type="scientific">Portunus trituberculatus</name>
    <name type="common">Swimming crab</name>
    <name type="synonym">Neptunus trituberculatus</name>
    <dbReference type="NCBI Taxonomy" id="210409"/>
    <lineage>
        <taxon>Eukaryota</taxon>
        <taxon>Metazoa</taxon>
        <taxon>Ecdysozoa</taxon>
        <taxon>Arthropoda</taxon>
        <taxon>Crustacea</taxon>
        <taxon>Multicrustacea</taxon>
        <taxon>Malacostraca</taxon>
        <taxon>Eumalacostraca</taxon>
        <taxon>Eucarida</taxon>
        <taxon>Decapoda</taxon>
        <taxon>Pleocyemata</taxon>
        <taxon>Brachyura</taxon>
        <taxon>Eubrachyura</taxon>
        <taxon>Portunoidea</taxon>
        <taxon>Portunidae</taxon>
        <taxon>Portuninae</taxon>
        <taxon>Portunus</taxon>
    </lineage>
</organism>
<reference evidence="2 3" key="1">
    <citation type="submission" date="2019-05" db="EMBL/GenBank/DDBJ databases">
        <title>Another draft genome of Portunus trituberculatus and its Hox gene families provides insights of decapod evolution.</title>
        <authorList>
            <person name="Jeong J.-H."/>
            <person name="Song I."/>
            <person name="Kim S."/>
            <person name="Choi T."/>
            <person name="Kim D."/>
            <person name="Ryu S."/>
            <person name="Kim W."/>
        </authorList>
    </citation>
    <scope>NUCLEOTIDE SEQUENCE [LARGE SCALE GENOMIC DNA]</scope>
    <source>
        <tissue evidence="2">Muscle</tissue>
    </source>
</reference>
<feature type="region of interest" description="Disordered" evidence="1">
    <location>
        <begin position="33"/>
        <end position="68"/>
    </location>
</feature>
<evidence type="ECO:0000256" key="1">
    <source>
        <dbReference type="SAM" id="MobiDB-lite"/>
    </source>
</evidence>
<proteinExistence type="predicted"/>
<dbReference type="AlphaFoldDB" id="A0A5B7HGN0"/>
<gene>
    <name evidence="2" type="ORF">E2C01_065838</name>
</gene>
<dbReference type="Proteomes" id="UP000324222">
    <property type="component" value="Unassembled WGS sequence"/>
</dbReference>
<evidence type="ECO:0000313" key="3">
    <source>
        <dbReference type="Proteomes" id="UP000324222"/>
    </source>
</evidence>
<comment type="caution">
    <text evidence="2">The sequence shown here is derived from an EMBL/GenBank/DDBJ whole genome shotgun (WGS) entry which is preliminary data.</text>
</comment>
<evidence type="ECO:0000313" key="2">
    <source>
        <dbReference type="EMBL" id="MPC71560.1"/>
    </source>
</evidence>
<dbReference type="EMBL" id="VSRR010033111">
    <property type="protein sequence ID" value="MPC71560.1"/>
    <property type="molecule type" value="Genomic_DNA"/>
</dbReference>
<sequence>MSPKTFRLMTEDEDSRGSSGCFGWFFKLFTRKKRKRHHKHKDAEPSLTPVDSDTEVLENNDDESGNVPSIYLQNKRVTEINEGNVSEENGLTKACSNADAAEDAPATKSRMSACQRRRARRKALAAAKKASAENEAVATVEESRSTENEEVATVENCDDVTEAHTGTSATRRRRARRKGLTAKIKSEDRLATVRTEEQSVPDRMPLWPSPSVRVFGSDGRPFVTTWEEAAYGAFHAQRCY</sequence>
<accession>A0A5B7HGN0</accession>